<dbReference type="EMBL" id="BQKC01000001">
    <property type="protein sequence ID" value="GJM54419.1"/>
    <property type="molecule type" value="Genomic_DNA"/>
</dbReference>
<proteinExistence type="predicted"/>
<evidence type="ECO:0000313" key="2">
    <source>
        <dbReference type="Proteomes" id="UP001055025"/>
    </source>
</evidence>
<dbReference type="Proteomes" id="UP001055025">
    <property type="component" value="Unassembled WGS sequence"/>
</dbReference>
<reference evidence="1" key="1">
    <citation type="journal article" date="2022" name="Int. J. Syst. Evol. Microbiol.">
        <title>Granulimonas faecalis gen. nov., sp. nov., and Leptogranulimonas caecicola gen. nov., sp. nov., novel lactate-producing Atopobiaceae bacteria isolated from mouse intestines, and an emended description of the family Atopobiaceae.</title>
        <authorList>
            <person name="Morinaga K."/>
            <person name="Kusada H."/>
            <person name="Sakamoto S."/>
            <person name="Murakami T."/>
            <person name="Toyoda A."/>
            <person name="Mori H."/>
            <person name="Meng X.Y."/>
            <person name="Takashino M."/>
            <person name="Murotomi K."/>
            <person name="Tamaki H."/>
        </authorList>
    </citation>
    <scope>NUCLEOTIDE SEQUENCE</scope>
    <source>
        <strain evidence="1">OPF53</strain>
    </source>
</reference>
<accession>A0AAV5B137</accession>
<dbReference type="AlphaFoldDB" id="A0AAV5B137"/>
<dbReference type="SUPFAM" id="SSF52141">
    <property type="entry name" value="Uracil-DNA glycosylase-like"/>
    <property type="match status" value="1"/>
</dbReference>
<evidence type="ECO:0000313" key="1">
    <source>
        <dbReference type="EMBL" id="GJM54419.1"/>
    </source>
</evidence>
<organism evidence="1 2">
    <name type="scientific">Granulimonas faecalis</name>
    <dbReference type="NCBI Taxonomy" id="2894155"/>
    <lineage>
        <taxon>Bacteria</taxon>
        <taxon>Bacillati</taxon>
        <taxon>Actinomycetota</taxon>
        <taxon>Coriobacteriia</taxon>
        <taxon>Coriobacteriales</taxon>
        <taxon>Kribbibacteriaceae</taxon>
        <taxon>Granulimonas</taxon>
    </lineage>
</organism>
<protein>
    <submittedName>
        <fullName evidence="1">Uncharacterized protein</fullName>
    </submittedName>
</protein>
<sequence>MEDTRGKVRSQYGAKAREELAALEAAGAVLAGNAYSSVLLVKGEPGPAERSGGPLLSGPDGTALRSALAALGYAPEDWCAAAAWDRTGAAVTAGLMNLVVSTLSPLTVVVLDEAACAAVRDALAADLVGLASIEEAMLSPGWPVHTRGMRVMALGGFEAALDDPGRKRVMWERLKQLPPLDQPF</sequence>
<name>A0AAV5B137_9ACTN</name>
<keyword evidence="2" id="KW-1185">Reference proteome</keyword>
<comment type="caution">
    <text evidence="1">The sequence shown here is derived from an EMBL/GenBank/DDBJ whole genome shotgun (WGS) entry which is preliminary data.</text>
</comment>
<dbReference type="InterPro" id="IPR036895">
    <property type="entry name" value="Uracil-DNA_glycosylase-like_sf"/>
</dbReference>
<gene>
    <name evidence="1" type="ORF">ATOP_00740</name>
</gene>
<dbReference type="RefSeq" id="WP_135977930.1">
    <property type="nucleotide sequence ID" value="NZ_BQKC01000001.1"/>
</dbReference>